<dbReference type="Proteomes" id="UP000663828">
    <property type="component" value="Unassembled WGS sequence"/>
</dbReference>
<dbReference type="Gene3D" id="3.30.720.50">
    <property type="match status" value="1"/>
</dbReference>
<evidence type="ECO:0000313" key="2">
    <source>
        <dbReference type="EMBL" id="CAF1501667.1"/>
    </source>
</evidence>
<dbReference type="EMBL" id="CAJNOR010004432">
    <property type="protein sequence ID" value="CAF1501667.1"/>
    <property type="molecule type" value="Genomic_DNA"/>
</dbReference>
<protein>
    <recommendedName>
        <fullName evidence="1">WWE domain-containing protein</fullName>
    </recommendedName>
</protein>
<sequence>MSLDEAAPRYGYIWEYRSDADPWDTERVPQWTQYSSATSLAIENAKNQQSKEIFIENNYRIDLEKYVQQHTIDLH</sequence>
<dbReference type="SUPFAM" id="SSF117839">
    <property type="entry name" value="WWE domain"/>
    <property type="match status" value="1"/>
</dbReference>
<keyword evidence="3" id="KW-1185">Reference proteome</keyword>
<evidence type="ECO:0000313" key="3">
    <source>
        <dbReference type="Proteomes" id="UP000663828"/>
    </source>
</evidence>
<feature type="domain" description="WWE" evidence="1">
    <location>
        <begin position="1"/>
        <end position="75"/>
    </location>
</feature>
<accession>A0A815T8Y6</accession>
<dbReference type="InterPro" id="IPR037197">
    <property type="entry name" value="WWE_dom_sf"/>
</dbReference>
<evidence type="ECO:0000259" key="1">
    <source>
        <dbReference type="PROSITE" id="PS50918"/>
    </source>
</evidence>
<dbReference type="AlphaFoldDB" id="A0A815T8Y6"/>
<feature type="non-terminal residue" evidence="2">
    <location>
        <position position="75"/>
    </location>
</feature>
<gene>
    <name evidence="2" type="ORF">XAT740_LOCUS39694</name>
</gene>
<dbReference type="InterPro" id="IPR004170">
    <property type="entry name" value="WWE_dom"/>
</dbReference>
<reference evidence="2" key="1">
    <citation type="submission" date="2021-02" db="EMBL/GenBank/DDBJ databases">
        <authorList>
            <person name="Nowell W R."/>
        </authorList>
    </citation>
    <scope>NUCLEOTIDE SEQUENCE</scope>
</reference>
<proteinExistence type="predicted"/>
<dbReference type="PROSITE" id="PS50918">
    <property type="entry name" value="WWE"/>
    <property type="match status" value="1"/>
</dbReference>
<dbReference type="Pfam" id="PF02825">
    <property type="entry name" value="WWE"/>
    <property type="match status" value="1"/>
</dbReference>
<organism evidence="2 3">
    <name type="scientific">Adineta ricciae</name>
    <name type="common">Rotifer</name>
    <dbReference type="NCBI Taxonomy" id="249248"/>
    <lineage>
        <taxon>Eukaryota</taxon>
        <taxon>Metazoa</taxon>
        <taxon>Spiralia</taxon>
        <taxon>Gnathifera</taxon>
        <taxon>Rotifera</taxon>
        <taxon>Eurotatoria</taxon>
        <taxon>Bdelloidea</taxon>
        <taxon>Adinetida</taxon>
        <taxon>Adinetidae</taxon>
        <taxon>Adineta</taxon>
    </lineage>
</organism>
<name>A0A815T8Y6_ADIRI</name>
<comment type="caution">
    <text evidence="2">The sequence shown here is derived from an EMBL/GenBank/DDBJ whole genome shotgun (WGS) entry which is preliminary data.</text>
</comment>